<dbReference type="HOGENOM" id="CLU_2427342_0_0_1"/>
<gene>
    <name evidence="2" type="ORF">K443DRAFT_294536</name>
</gene>
<keyword evidence="3" id="KW-1185">Reference proteome</keyword>
<sequence length="91" mass="10638">MLGLLPLLIHWLEESVTFSIEFPNVWMEIRAHNLFRVGLRVSYSRDSGKRNLSTHTVKQCTESMARKQKSCVWQPEGVLYNLLALLRLYFA</sequence>
<proteinExistence type="predicted"/>
<reference evidence="3" key="2">
    <citation type="submission" date="2015-01" db="EMBL/GenBank/DDBJ databases">
        <title>Evolutionary Origins and Diversification of the Mycorrhizal Mutualists.</title>
        <authorList>
            <consortium name="DOE Joint Genome Institute"/>
            <consortium name="Mycorrhizal Genomics Consortium"/>
            <person name="Kohler A."/>
            <person name="Kuo A."/>
            <person name="Nagy L.G."/>
            <person name="Floudas D."/>
            <person name="Copeland A."/>
            <person name="Barry K.W."/>
            <person name="Cichocki N."/>
            <person name="Veneault-Fourrey C."/>
            <person name="LaButti K."/>
            <person name="Lindquist E.A."/>
            <person name="Lipzen A."/>
            <person name="Lundell T."/>
            <person name="Morin E."/>
            <person name="Murat C."/>
            <person name="Riley R."/>
            <person name="Ohm R."/>
            <person name="Sun H."/>
            <person name="Tunlid A."/>
            <person name="Henrissat B."/>
            <person name="Grigoriev I.V."/>
            <person name="Hibbett D.S."/>
            <person name="Martin F."/>
        </authorList>
    </citation>
    <scope>NUCLEOTIDE SEQUENCE [LARGE SCALE GENOMIC DNA]</scope>
    <source>
        <strain evidence="3">LaAM-08-1</strain>
    </source>
</reference>
<protein>
    <submittedName>
        <fullName evidence="2">Uncharacterized protein</fullName>
    </submittedName>
</protein>
<evidence type="ECO:0000313" key="2">
    <source>
        <dbReference type="EMBL" id="KIJ96148.1"/>
    </source>
</evidence>
<dbReference type="AlphaFoldDB" id="A0A0C9X4D0"/>
<dbReference type="EMBL" id="KN838731">
    <property type="protein sequence ID" value="KIJ96148.1"/>
    <property type="molecule type" value="Genomic_DNA"/>
</dbReference>
<evidence type="ECO:0000256" key="1">
    <source>
        <dbReference type="SAM" id="SignalP"/>
    </source>
</evidence>
<reference evidence="2 3" key="1">
    <citation type="submission" date="2014-04" db="EMBL/GenBank/DDBJ databases">
        <authorList>
            <consortium name="DOE Joint Genome Institute"/>
            <person name="Kuo A."/>
            <person name="Kohler A."/>
            <person name="Nagy L.G."/>
            <person name="Floudas D."/>
            <person name="Copeland A."/>
            <person name="Barry K.W."/>
            <person name="Cichocki N."/>
            <person name="Veneault-Fourrey C."/>
            <person name="LaButti K."/>
            <person name="Lindquist E.A."/>
            <person name="Lipzen A."/>
            <person name="Lundell T."/>
            <person name="Morin E."/>
            <person name="Murat C."/>
            <person name="Sun H."/>
            <person name="Tunlid A."/>
            <person name="Henrissat B."/>
            <person name="Grigoriev I.V."/>
            <person name="Hibbett D.S."/>
            <person name="Martin F."/>
            <person name="Nordberg H.P."/>
            <person name="Cantor M.N."/>
            <person name="Hua S.X."/>
        </authorList>
    </citation>
    <scope>NUCLEOTIDE SEQUENCE [LARGE SCALE GENOMIC DNA]</scope>
    <source>
        <strain evidence="2 3">LaAM-08-1</strain>
    </source>
</reference>
<organism evidence="2 3">
    <name type="scientific">Laccaria amethystina LaAM-08-1</name>
    <dbReference type="NCBI Taxonomy" id="1095629"/>
    <lineage>
        <taxon>Eukaryota</taxon>
        <taxon>Fungi</taxon>
        <taxon>Dikarya</taxon>
        <taxon>Basidiomycota</taxon>
        <taxon>Agaricomycotina</taxon>
        <taxon>Agaricomycetes</taxon>
        <taxon>Agaricomycetidae</taxon>
        <taxon>Agaricales</taxon>
        <taxon>Agaricineae</taxon>
        <taxon>Hydnangiaceae</taxon>
        <taxon>Laccaria</taxon>
    </lineage>
</organism>
<accession>A0A0C9X4D0</accession>
<keyword evidence="1" id="KW-0732">Signal</keyword>
<evidence type="ECO:0000313" key="3">
    <source>
        <dbReference type="Proteomes" id="UP000054477"/>
    </source>
</evidence>
<feature type="chain" id="PRO_5002222659" evidence="1">
    <location>
        <begin position="20"/>
        <end position="91"/>
    </location>
</feature>
<dbReference type="Proteomes" id="UP000054477">
    <property type="component" value="Unassembled WGS sequence"/>
</dbReference>
<name>A0A0C9X4D0_9AGAR</name>
<feature type="signal peptide" evidence="1">
    <location>
        <begin position="1"/>
        <end position="19"/>
    </location>
</feature>